<dbReference type="AlphaFoldDB" id="A0A0N1KUN4"/>
<dbReference type="PATRIC" id="fig|253.9.peg.577"/>
<proteinExistence type="predicted"/>
<dbReference type="Proteomes" id="UP000037953">
    <property type="component" value="Unassembled WGS sequence"/>
</dbReference>
<protein>
    <recommendedName>
        <fullName evidence="4">DUF4407 domain-containing protein</fullName>
    </recommendedName>
</protein>
<reference evidence="2 3" key="1">
    <citation type="journal article" date="2015" name="Genom Data">
        <title>Draft genome sequence of a multidrug-resistant Chryseobacterium indologenes isolate from Malaysia.</title>
        <authorList>
            <person name="Yu C.Y."/>
            <person name="Ang G.Y."/>
            <person name="Cheng H.J."/>
            <person name="Cheong Y.M."/>
            <person name="Yin W.F."/>
            <person name="Chan K.G."/>
        </authorList>
    </citation>
    <scope>NUCLEOTIDE SEQUENCE [LARGE SCALE GENOMIC DNA]</scope>
    <source>
        <strain evidence="2 3">CI_885</strain>
    </source>
</reference>
<organism evidence="2 3">
    <name type="scientific">Chryseobacterium indologenes</name>
    <name type="common">Flavobacterium indologenes</name>
    <dbReference type="NCBI Taxonomy" id="253"/>
    <lineage>
        <taxon>Bacteria</taxon>
        <taxon>Pseudomonadati</taxon>
        <taxon>Bacteroidota</taxon>
        <taxon>Flavobacteriia</taxon>
        <taxon>Flavobacteriales</taxon>
        <taxon>Weeksellaceae</taxon>
        <taxon>Chryseobacterium group</taxon>
        <taxon>Chryseobacterium</taxon>
    </lineage>
</organism>
<name>A0A0N1KUN4_CHRID</name>
<evidence type="ECO:0008006" key="4">
    <source>
        <dbReference type="Google" id="ProtNLM"/>
    </source>
</evidence>
<gene>
    <name evidence="2" type="ORF">AOB46_02720</name>
</gene>
<dbReference type="OrthoDB" id="952173at2"/>
<evidence type="ECO:0000313" key="3">
    <source>
        <dbReference type="Proteomes" id="UP000037953"/>
    </source>
</evidence>
<sequence>MNKKTTPADLFLGILALLLISVSFYQTWLGLQQIFGPASFVIALVLSLLLLFLCWMLRNAKLEGKPTGSLVGIYIFIASFCFIANFNALYTRFMKTDIYANELREINKLYTALESDVESRLSYKYNKATTQNIEIKKKQLMEQIKDPGNKGIGTRAQALISDIEKLTGQKVDLLTPVGNDYADLAERMGRQIDNIISDLSPEERTLKTDINNAASKWSKNIQELLLLPKKDKDLLSQGLIDESLAEYNKLGSRAQNVLGAEKMHFEPAASQTQEVGKIGFAFEHAVKNFGMYQFVVLAGCILLDFVIVIIILLVTSPDSGRNSGGSVFRNKRSGNTLIPNS</sequence>
<dbReference type="EMBL" id="LJOD01000001">
    <property type="protein sequence ID" value="KPE52918.1"/>
    <property type="molecule type" value="Genomic_DNA"/>
</dbReference>
<evidence type="ECO:0000256" key="1">
    <source>
        <dbReference type="SAM" id="MobiDB-lite"/>
    </source>
</evidence>
<evidence type="ECO:0000313" key="2">
    <source>
        <dbReference type="EMBL" id="KPE52918.1"/>
    </source>
</evidence>
<dbReference type="RefSeq" id="WP_062696493.1">
    <property type="nucleotide sequence ID" value="NZ_LJOD01000001.1"/>
</dbReference>
<feature type="region of interest" description="Disordered" evidence="1">
    <location>
        <begin position="319"/>
        <end position="341"/>
    </location>
</feature>
<reference evidence="3" key="2">
    <citation type="submission" date="2015-09" db="EMBL/GenBank/DDBJ databases">
        <title>Draft genome sequence of a multidrug-resistant Chryseobacterium indologenes isolate from Malaysia.</title>
        <authorList>
            <person name="Yu C.Y."/>
            <person name="Ang G.Y."/>
            <person name="Chan K.-G."/>
        </authorList>
    </citation>
    <scope>NUCLEOTIDE SEQUENCE [LARGE SCALE GENOMIC DNA]</scope>
    <source>
        <strain evidence="3">CI_885</strain>
    </source>
</reference>
<comment type="caution">
    <text evidence="2">The sequence shown here is derived from an EMBL/GenBank/DDBJ whole genome shotgun (WGS) entry which is preliminary data.</text>
</comment>
<accession>A0A0N1KUN4</accession>